<dbReference type="InParanoid" id="A0A0E0SD38"/>
<evidence type="ECO:0000313" key="3">
    <source>
        <dbReference type="Proteomes" id="UP000070720"/>
    </source>
</evidence>
<reference key="3">
    <citation type="submission" date="2014-02" db="EMBL/GenBank/DDBJ databases">
        <title>A revised Fusarium graminearum genomic reference sequence using whole shotgun re-sequencing.</title>
        <authorList>
            <person name="King R."/>
            <person name="Urban M."/>
            <person name="Hassani-Pak K."/>
            <person name="Hammond-Kosack K."/>
        </authorList>
    </citation>
    <scope>NUCLEOTIDE SEQUENCE</scope>
    <source>
        <strain>PH-1</strain>
    </source>
</reference>
<dbReference type="EMBL" id="HG970335">
    <property type="protein sequence ID" value="CEF84351.1"/>
    <property type="molecule type" value="Genomic_DNA"/>
</dbReference>
<gene>
    <name evidence="1" type="ORF">FGRAMPH1_01T23061</name>
</gene>
<evidence type="ECO:0000313" key="2">
    <source>
        <dbReference type="EnsemblFungi" id="CEF84351"/>
    </source>
</evidence>
<evidence type="ECO:0000313" key="1">
    <source>
        <dbReference type="EMBL" id="CEF84351.1"/>
    </source>
</evidence>
<organism evidence="2">
    <name type="scientific">Gibberella zeae (strain ATCC MYA-4620 / CBS 123657 / FGSC 9075 / NRRL 31084 / PH-1)</name>
    <name type="common">Wheat head blight fungus</name>
    <name type="synonym">Fusarium graminearum</name>
    <dbReference type="NCBI Taxonomy" id="229533"/>
    <lineage>
        <taxon>Eukaryota</taxon>
        <taxon>Fungi</taxon>
        <taxon>Dikarya</taxon>
        <taxon>Ascomycota</taxon>
        <taxon>Pezizomycotina</taxon>
        <taxon>Sordariomycetes</taxon>
        <taxon>Hypocreomycetidae</taxon>
        <taxon>Hypocreales</taxon>
        <taxon>Nectriaceae</taxon>
        <taxon>Fusarium</taxon>
    </lineage>
</organism>
<proteinExistence type="predicted"/>
<reference evidence="2 3" key="2">
    <citation type="journal article" date="2010" name="Nature">
        <title>Comparative genomics reveals mobile pathogenicity chromosomes in Fusarium.</title>
        <authorList>
            <person name="Ma L.J."/>
            <person name="van der Does H.C."/>
            <person name="Borkovich K.A."/>
            <person name="Coleman J.J."/>
            <person name="Daboussi M.J."/>
            <person name="Di Pietro A."/>
            <person name="Dufresne M."/>
            <person name="Freitag M."/>
            <person name="Grabherr M."/>
            <person name="Henrissat B."/>
            <person name="Houterman P.M."/>
            <person name="Kang S."/>
            <person name="Shim W.B."/>
            <person name="Woloshuk C."/>
            <person name="Xie X."/>
            <person name="Xu J.R."/>
            <person name="Antoniw J."/>
            <person name="Baker S.E."/>
            <person name="Bluhm B.H."/>
            <person name="Breakspear A."/>
            <person name="Brown D.W."/>
            <person name="Butchko R.A."/>
            <person name="Chapman S."/>
            <person name="Coulson R."/>
            <person name="Coutinho P.M."/>
            <person name="Danchin E.G."/>
            <person name="Diener A."/>
            <person name="Gale L.R."/>
            <person name="Gardiner D.M."/>
            <person name="Goff S."/>
            <person name="Hammond-Kosack K.E."/>
            <person name="Hilburn K."/>
            <person name="Hua-Van A."/>
            <person name="Jonkers W."/>
            <person name="Kazan K."/>
            <person name="Kodira C.D."/>
            <person name="Koehrsen M."/>
            <person name="Kumar L."/>
            <person name="Lee Y.H."/>
            <person name="Li L."/>
            <person name="Manners J.M."/>
            <person name="Miranda-Saavedra D."/>
            <person name="Mukherjee M."/>
            <person name="Park G."/>
            <person name="Park J."/>
            <person name="Park S.Y."/>
            <person name="Proctor R.H."/>
            <person name="Regev A."/>
            <person name="Ruiz-Roldan M.C."/>
            <person name="Sain D."/>
            <person name="Sakthikumar S."/>
            <person name="Sykes S."/>
            <person name="Schwartz D.C."/>
            <person name="Turgeon B.G."/>
            <person name="Wapinski I."/>
            <person name="Yoder O."/>
            <person name="Young S."/>
            <person name="Zeng Q."/>
            <person name="Zhou S."/>
            <person name="Galagan J."/>
            <person name="Cuomo C.A."/>
            <person name="Kistler H.C."/>
            <person name="Rep M."/>
        </authorList>
    </citation>
    <scope>GENOME REANNOTATION</scope>
    <source>
        <strain evidence="3">ATCC MYA-4620 / CBS 123657 / FGSC 9075 / NRRL 31084 / PH-1</strain>
        <strain evidence="2">PH-1 / ATCC MYA-4620 / FGSC 9075 / NRRL 31084</strain>
    </source>
</reference>
<name>A0A0E0SD38_GIBZE</name>
<dbReference type="EnsemblFungi" id="CEF84351">
    <property type="protein sequence ID" value="CEF84351"/>
    <property type="gene ID" value="FGRRES_15385"/>
</dbReference>
<reference evidence="1 3" key="4">
    <citation type="journal article" date="2015" name="BMC Genomics">
        <title>The completed genome sequence of the pathogenic ascomycete fungus Fusarium graminearum.</title>
        <authorList>
            <person name="King R."/>
            <person name="Urban M."/>
            <person name="Hammond-Kosack M.C."/>
            <person name="Hassani-Pak K."/>
            <person name="Hammond-Kosack K.E."/>
        </authorList>
    </citation>
    <scope>NUCLEOTIDE SEQUENCE [LARGE SCALE GENOMIC DNA]</scope>
    <source>
        <strain evidence="3">ATCC MYA-4620 / CBS 123657 / FGSC 9075 / NRRL 31084 / PH-1</strain>
        <strain evidence="1">PH-1</strain>
    </source>
</reference>
<accession>A0A0E0SD38</accession>
<dbReference type="Proteomes" id="UP000070720">
    <property type="component" value="Chromosome 4"/>
</dbReference>
<dbReference type="AlphaFoldDB" id="A0A0E0SD38"/>
<dbReference type="VEuPathDB" id="FungiDB:FGRAMPH1_01G23061"/>
<protein>
    <submittedName>
        <fullName evidence="1">Chromosome 4, complete genome</fullName>
    </submittedName>
</protein>
<keyword evidence="3" id="KW-1185">Reference proteome</keyword>
<sequence>MSGGSIDLTSVTIRSDLRPINGDLVFAMLWLLGQVQAAYNARKGISNDGPSGASSLCIRAPKHCSPG</sequence>
<reference evidence="2" key="5">
    <citation type="submission" date="2017-01" db="UniProtKB">
        <authorList>
            <consortium name="EnsemblFungi"/>
        </authorList>
    </citation>
    <scope>IDENTIFICATION</scope>
    <source>
        <strain evidence="2">PH-1 / ATCC MYA-4620 / FGSC 9075 / NRRL 31084</strain>
    </source>
</reference>
<reference evidence="2 3" key="1">
    <citation type="journal article" date="2007" name="Science">
        <title>The Fusarium graminearum genome reveals a link between localized polymorphism and pathogen specialization.</title>
        <authorList>
            <person name="Cuomo C.A."/>
            <person name="Gueldener U."/>
            <person name="Xu J.-R."/>
            <person name="Trail F."/>
            <person name="Turgeon B.G."/>
            <person name="Di Pietro A."/>
            <person name="Walton J.D."/>
            <person name="Ma L.-J."/>
            <person name="Baker S.E."/>
            <person name="Rep M."/>
            <person name="Adam G."/>
            <person name="Antoniw J."/>
            <person name="Baldwin T."/>
            <person name="Calvo S.E."/>
            <person name="Chang Y.-L."/>
            <person name="DeCaprio D."/>
            <person name="Gale L.R."/>
            <person name="Gnerre S."/>
            <person name="Goswami R.S."/>
            <person name="Hammond-Kosack K."/>
            <person name="Harris L.J."/>
            <person name="Hilburn K."/>
            <person name="Kennell J.C."/>
            <person name="Kroken S."/>
            <person name="Magnuson J.K."/>
            <person name="Mannhaupt G."/>
            <person name="Mauceli E.W."/>
            <person name="Mewes H.-W."/>
            <person name="Mitterbauer R."/>
            <person name="Muehlbauer G."/>
            <person name="Muensterkoetter M."/>
            <person name="Nelson D."/>
            <person name="O'Donnell K."/>
            <person name="Ouellet T."/>
            <person name="Qi W."/>
            <person name="Quesneville H."/>
            <person name="Roncero M.I.G."/>
            <person name="Seong K.-Y."/>
            <person name="Tetko I.V."/>
            <person name="Urban M."/>
            <person name="Waalwijk C."/>
            <person name="Ward T.J."/>
            <person name="Yao J."/>
            <person name="Birren B.W."/>
            <person name="Kistler H.C."/>
        </authorList>
    </citation>
    <scope>NUCLEOTIDE SEQUENCE [LARGE SCALE GENOMIC DNA]</scope>
    <source>
        <strain evidence="3">ATCC MYA-4620 / CBS 123657 / FGSC 9075 / NRRL 31084 / PH-1</strain>
        <strain evidence="2">PH-1 / ATCC MYA-4620 / FGSC 9075 / NRRL 31084</strain>
    </source>
</reference>